<proteinExistence type="predicted"/>
<reference evidence="1 2" key="1">
    <citation type="submission" date="2023-08" db="EMBL/GenBank/DDBJ databases">
        <title>Black Yeasts Isolated from many extreme environments.</title>
        <authorList>
            <person name="Coleine C."/>
            <person name="Stajich J.E."/>
            <person name="Selbmann L."/>
        </authorList>
    </citation>
    <scope>NUCLEOTIDE SEQUENCE [LARGE SCALE GENOMIC DNA]</scope>
    <source>
        <strain evidence="1 2">CCFEE 5792</strain>
    </source>
</reference>
<dbReference type="CDD" id="cd00303">
    <property type="entry name" value="retropepsin_like"/>
    <property type="match status" value="2"/>
</dbReference>
<dbReference type="RefSeq" id="XP_064702135.1">
    <property type="nucleotide sequence ID" value="XM_064851894.1"/>
</dbReference>
<protein>
    <submittedName>
        <fullName evidence="1">Uncharacterized protein</fullName>
    </submittedName>
</protein>
<organism evidence="1 2">
    <name type="scientific">Exophiala bonariae</name>
    <dbReference type="NCBI Taxonomy" id="1690606"/>
    <lineage>
        <taxon>Eukaryota</taxon>
        <taxon>Fungi</taxon>
        <taxon>Dikarya</taxon>
        <taxon>Ascomycota</taxon>
        <taxon>Pezizomycotina</taxon>
        <taxon>Eurotiomycetes</taxon>
        <taxon>Chaetothyriomycetidae</taxon>
        <taxon>Chaetothyriales</taxon>
        <taxon>Herpotrichiellaceae</taxon>
        <taxon>Exophiala</taxon>
    </lineage>
</organism>
<gene>
    <name evidence="1" type="ORF">LTR84_008347</name>
</gene>
<keyword evidence="2" id="KW-1185">Reference proteome</keyword>
<name>A0AAV9MYI7_9EURO</name>
<dbReference type="GeneID" id="89976511"/>
<dbReference type="AlphaFoldDB" id="A0AAV9MYI7"/>
<accession>A0AAV9MYI7</accession>
<dbReference type="Proteomes" id="UP001358417">
    <property type="component" value="Unassembled WGS sequence"/>
</dbReference>
<evidence type="ECO:0000313" key="2">
    <source>
        <dbReference type="Proteomes" id="UP001358417"/>
    </source>
</evidence>
<dbReference type="EMBL" id="JAVRRD010000030">
    <property type="protein sequence ID" value="KAK5046544.1"/>
    <property type="molecule type" value="Genomic_DNA"/>
</dbReference>
<sequence>MADDSQRADGELHNFSSHRYSVSLATNEAVDEQIFKQRRGVHRSSHSTRTFIDVSGHSEHNRSHLLWWRQQRKYYDPTQWSNEQIQLFNRVIRRKSSDVSRWRNEPAVFLRKVWNMQNLMESQERPSSDFATLAQPSDGELKPHLRRSKLKWDAPINLRGSEILACPDTGSEQNILSNDIAGELGVLDQIDPSRSCKFILANGKASWSLGTIELEMCFSKQPEILFTCIFHVFESLIRPVILGGVFLRNSDTLTKHRHSRLRRRFEPISGYPTVLHIGYARERFRCYVDSVMVDTHADTGSEMDLVSSKFVQKSTQRAKALETPMAVQFADGTFGEISHHIFTRFSADLERPKSEWEGKWFYVLDDLPCEVLLGDDTLDMLDAFNRETSFVMEVLDPEGIQLCTIFWAHHLDQKASKLWNKFSVLDLEKHKRSADDSVHQDQEPSVAFDDPLLANVDAEFRNWVNDMISGGKGLTSALQPKDRIDMQLLDALDSWESNRRSKLASTPSYSEDSIETDRRKSYDASRGIVLHALSRIQARPVAADSIRCTNTDRSAAPVATQELLANQIDLSHSNPRRKRRFLPLDMLPWATPRRIGNYNDV</sequence>
<evidence type="ECO:0000313" key="1">
    <source>
        <dbReference type="EMBL" id="KAK5046544.1"/>
    </source>
</evidence>
<dbReference type="Gene3D" id="2.40.70.10">
    <property type="entry name" value="Acid Proteases"/>
    <property type="match status" value="1"/>
</dbReference>
<dbReference type="InterPro" id="IPR021109">
    <property type="entry name" value="Peptidase_aspartic_dom_sf"/>
</dbReference>
<comment type="caution">
    <text evidence="1">The sequence shown here is derived from an EMBL/GenBank/DDBJ whole genome shotgun (WGS) entry which is preliminary data.</text>
</comment>